<dbReference type="GO" id="GO:0005524">
    <property type="term" value="F:ATP binding"/>
    <property type="evidence" value="ECO:0007669"/>
    <property type="project" value="UniProtKB-KW"/>
</dbReference>
<dbReference type="SMART" id="SM00382">
    <property type="entry name" value="AAA"/>
    <property type="match status" value="1"/>
</dbReference>
<keyword evidence="4" id="KW-0067">ATP-binding</keyword>
<dbReference type="AlphaFoldDB" id="A0A8J3K1B1"/>
<evidence type="ECO:0000256" key="4">
    <source>
        <dbReference type="ARBA" id="ARBA00022840"/>
    </source>
</evidence>
<dbReference type="InterPro" id="IPR003593">
    <property type="entry name" value="AAA+_ATPase"/>
</dbReference>
<accession>A0A8J3K1B1</accession>
<dbReference type="InterPro" id="IPR027417">
    <property type="entry name" value="P-loop_NTPase"/>
</dbReference>
<dbReference type="GO" id="GO:0016887">
    <property type="term" value="F:ATP hydrolysis activity"/>
    <property type="evidence" value="ECO:0007669"/>
    <property type="project" value="InterPro"/>
</dbReference>
<dbReference type="EMBL" id="BONH01000001">
    <property type="protein sequence ID" value="GIF94926.1"/>
    <property type="molecule type" value="Genomic_DNA"/>
</dbReference>
<dbReference type="Proteomes" id="UP000659904">
    <property type="component" value="Unassembled WGS sequence"/>
</dbReference>
<reference evidence="6 7" key="1">
    <citation type="submission" date="2021-01" db="EMBL/GenBank/DDBJ databases">
        <title>Whole genome shotgun sequence of Catellatospora citrea NBRC 14495.</title>
        <authorList>
            <person name="Komaki H."/>
            <person name="Tamura T."/>
        </authorList>
    </citation>
    <scope>NUCLEOTIDE SEQUENCE [LARGE SCALE GENOMIC DNA]</scope>
    <source>
        <strain evidence="6 7">NBRC 14495</strain>
    </source>
</reference>
<name>A0A8J3K1B1_9ACTN</name>
<keyword evidence="3" id="KW-0547">Nucleotide-binding</keyword>
<dbReference type="SUPFAM" id="SSF52540">
    <property type="entry name" value="P-loop containing nucleoside triphosphate hydrolases"/>
    <property type="match status" value="1"/>
</dbReference>
<organism evidence="6 7">
    <name type="scientific">Catellatospora citrea</name>
    <dbReference type="NCBI Taxonomy" id="53366"/>
    <lineage>
        <taxon>Bacteria</taxon>
        <taxon>Bacillati</taxon>
        <taxon>Actinomycetota</taxon>
        <taxon>Actinomycetes</taxon>
        <taxon>Micromonosporales</taxon>
        <taxon>Micromonosporaceae</taxon>
        <taxon>Catellatospora</taxon>
    </lineage>
</organism>
<evidence type="ECO:0000256" key="2">
    <source>
        <dbReference type="ARBA" id="ARBA00022448"/>
    </source>
</evidence>
<dbReference type="Pfam" id="PF00005">
    <property type="entry name" value="ABC_tran"/>
    <property type="match status" value="1"/>
</dbReference>
<evidence type="ECO:0000256" key="1">
    <source>
        <dbReference type="ARBA" id="ARBA00005417"/>
    </source>
</evidence>
<proteinExistence type="inferred from homology"/>
<dbReference type="InterPro" id="IPR003439">
    <property type="entry name" value="ABC_transporter-like_ATP-bd"/>
</dbReference>
<protein>
    <recommendedName>
        <fullName evidence="5">ABC transporter domain-containing protein</fullName>
    </recommendedName>
</protein>
<evidence type="ECO:0000313" key="7">
    <source>
        <dbReference type="Proteomes" id="UP000659904"/>
    </source>
</evidence>
<sequence length="245" mass="26006">MHLDDVWLRYRRGGPWVLQNVTARVEPGGIVVVLGRNGAGKSTLLQLVAGVLRPTRGRVIDRPAVVGWVPERFPADQPDTVSGYLRAMAAVRGLGPATAARAVDEWTQRLGLGGYRDVKLPELSKGTAQKVGLAQAMLAPPDLLILDEPWEGLDAATRDLVPGIVLEVVARGGSVLVSDHRGETVRLPGAATWTVADGTVTTAAADTGQRCVVEVAVDAADLADAVARLREQGHQVLRVREEVGS</sequence>
<dbReference type="PANTHER" id="PTHR43335">
    <property type="entry name" value="ABC TRANSPORTER, ATP-BINDING PROTEIN"/>
    <property type="match status" value="1"/>
</dbReference>
<dbReference type="RefSeq" id="WP_120315837.1">
    <property type="nucleotide sequence ID" value="NZ_BONH01000001.1"/>
</dbReference>
<dbReference type="Gene3D" id="3.40.50.300">
    <property type="entry name" value="P-loop containing nucleotide triphosphate hydrolases"/>
    <property type="match status" value="1"/>
</dbReference>
<comment type="caution">
    <text evidence="6">The sequence shown here is derived from an EMBL/GenBank/DDBJ whole genome shotgun (WGS) entry which is preliminary data.</text>
</comment>
<dbReference type="PROSITE" id="PS50893">
    <property type="entry name" value="ABC_TRANSPORTER_2"/>
    <property type="match status" value="1"/>
</dbReference>
<keyword evidence="7" id="KW-1185">Reference proteome</keyword>
<feature type="domain" description="ABC transporter" evidence="5">
    <location>
        <begin position="1"/>
        <end position="222"/>
    </location>
</feature>
<dbReference type="PANTHER" id="PTHR43335:SF2">
    <property type="entry name" value="ABC TRANSPORTER, ATP-BINDING PROTEIN"/>
    <property type="match status" value="1"/>
</dbReference>
<comment type="similarity">
    <text evidence="1">Belongs to the ABC transporter superfamily.</text>
</comment>
<evidence type="ECO:0000259" key="5">
    <source>
        <dbReference type="PROSITE" id="PS50893"/>
    </source>
</evidence>
<gene>
    <name evidence="6" type="ORF">Cci01nite_00200</name>
</gene>
<evidence type="ECO:0000256" key="3">
    <source>
        <dbReference type="ARBA" id="ARBA00022741"/>
    </source>
</evidence>
<evidence type="ECO:0000313" key="6">
    <source>
        <dbReference type="EMBL" id="GIF94926.1"/>
    </source>
</evidence>
<keyword evidence="2" id="KW-0813">Transport</keyword>